<dbReference type="InterPro" id="IPR056924">
    <property type="entry name" value="SH3_Tf2-1"/>
</dbReference>
<dbReference type="RefSeq" id="XP_016694354.1">
    <property type="nucleotide sequence ID" value="XM_016838865.1"/>
</dbReference>
<proteinExistence type="predicted"/>
<dbReference type="PANTHER" id="PTHR46148">
    <property type="entry name" value="CHROMO DOMAIN-CONTAINING PROTEIN"/>
    <property type="match status" value="1"/>
</dbReference>
<dbReference type="AlphaFoldDB" id="A0A1U8K1B4"/>
<keyword evidence="2" id="KW-1185">Reference proteome</keyword>
<sequence length="124" mass="15045">MKGKLSLRFIGSYRILKRIRPIAYLLELPPELEWIHDVFHVSMLRRHRFNPLHIVPIEEIEVRLDITFEEKLIQILDRDVKVLRKKIVPLVKVLWWNHGTEEATWEPEDSIRQQYPYLFESGKF</sequence>
<dbReference type="GeneID" id="107910952"/>
<dbReference type="Pfam" id="PF24626">
    <property type="entry name" value="SH3_Tf2-1"/>
    <property type="match status" value="1"/>
</dbReference>
<reference evidence="3" key="2">
    <citation type="submission" date="2025-08" db="UniProtKB">
        <authorList>
            <consortium name="RefSeq"/>
        </authorList>
    </citation>
    <scope>IDENTIFICATION</scope>
</reference>
<evidence type="ECO:0000259" key="1">
    <source>
        <dbReference type="Pfam" id="PF24626"/>
    </source>
</evidence>
<evidence type="ECO:0000313" key="3">
    <source>
        <dbReference type="RefSeq" id="XP_016694354.1"/>
    </source>
</evidence>
<name>A0A1U8K1B4_GOSHI</name>
<dbReference type="SUPFAM" id="SSF54160">
    <property type="entry name" value="Chromo domain-like"/>
    <property type="match status" value="1"/>
</dbReference>
<protein>
    <recommendedName>
        <fullName evidence="1">Tf2-1-like SH3-like domain-containing protein</fullName>
    </recommendedName>
</protein>
<reference evidence="2" key="1">
    <citation type="journal article" date="2020" name="Nat. Genet.">
        <title>Genomic diversifications of five Gossypium allopolyploid species and their impact on cotton improvement.</title>
        <authorList>
            <person name="Chen Z.J."/>
            <person name="Sreedasyam A."/>
            <person name="Ando A."/>
            <person name="Song Q."/>
            <person name="De Santiago L.M."/>
            <person name="Hulse-Kemp A.M."/>
            <person name="Ding M."/>
            <person name="Ye W."/>
            <person name="Kirkbride R.C."/>
            <person name="Jenkins J."/>
            <person name="Plott C."/>
            <person name="Lovell J."/>
            <person name="Lin Y.M."/>
            <person name="Vaughn R."/>
            <person name="Liu B."/>
            <person name="Simpson S."/>
            <person name="Scheffler B.E."/>
            <person name="Wen L."/>
            <person name="Saski C.A."/>
            <person name="Grover C.E."/>
            <person name="Hu G."/>
            <person name="Conover J.L."/>
            <person name="Carlson J.W."/>
            <person name="Shu S."/>
            <person name="Boston L.B."/>
            <person name="Williams M."/>
            <person name="Peterson D.G."/>
            <person name="McGee K."/>
            <person name="Jones D.C."/>
            <person name="Wendel J.F."/>
            <person name="Stelly D.M."/>
            <person name="Grimwood J."/>
            <person name="Schmutz J."/>
        </authorList>
    </citation>
    <scope>NUCLEOTIDE SEQUENCE [LARGE SCALE GENOMIC DNA]</scope>
    <source>
        <strain evidence="2">cv. TM-1</strain>
    </source>
</reference>
<gene>
    <name evidence="3" type="primary">LOC107910952</name>
</gene>
<dbReference type="PANTHER" id="PTHR46148:SF44">
    <property type="entry name" value="GAG-POL POLYPROTEIN"/>
    <property type="match status" value="1"/>
</dbReference>
<dbReference type="InterPro" id="IPR016197">
    <property type="entry name" value="Chromo-like_dom_sf"/>
</dbReference>
<dbReference type="STRING" id="3635.A0A1U8K1B4"/>
<feature type="domain" description="Tf2-1-like SH3-like" evidence="1">
    <location>
        <begin position="2"/>
        <end position="47"/>
    </location>
</feature>
<evidence type="ECO:0000313" key="2">
    <source>
        <dbReference type="Proteomes" id="UP000818029"/>
    </source>
</evidence>
<organism evidence="2 3">
    <name type="scientific">Gossypium hirsutum</name>
    <name type="common">Upland cotton</name>
    <name type="synonym">Gossypium mexicanum</name>
    <dbReference type="NCBI Taxonomy" id="3635"/>
    <lineage>
        <taxon>Eukaryota</taxon>
        <taxon>Viridiplantae</taxon>
        <taxon>Streptophyta</taxon>
        <taxon>Embryophyta</taxon>
        <taxon>Tracheophyta</taxon>
        <taxon>Spermatophyta</taxon>
        <taxon>Magnoliopsida</taxon>
        <taxon>eudicotyledons</taxon>
        <taxon>Gunneridae</taxon>
        <taxon>Pentapetalae</taxon>
        <taxon>rosids</taxon>
        <taxon>malvids</taxon>
        <taxon>Malvales</taxon>
        <taxon>Malvaceae</taxon>
        <taxon>Malvoideae</taxon>
        <taxon>Gossypium</taxon>
    </lineage>
</organism>
<dbReference type="Proteomes" id="UP000818029">
    <property type="component" value="Chromosome D11"/>
</dbReference>
<accession>A0A1U8K1B4</accession>
<dbReference type="PaxDb" id="3635-A0A1U8K1B4"/>
<dbReference type="KEGG" id="ghi:107910952"/>